<sequence length="66" mass="7621">MIYSVEVTGLDGQKVTIDLCDNEEAMQRITVGELKDKIKKIPGIPSKLIYFICLHFRRKMIKPVKK</sequence>
<dbReference type="Proteomes" id="UP000261480">
    <property type="component" value="Unplaced"/>
</dbReference>
<protein>
    <recommendedName>
        <fullName evidence="3">Ubiquitin-like domain-containing protein</fullName>
    </recommendedName>
</protein>
<reference evidence="1" key="1">
    <citation type="submission" date="2025-08" db="UniProtKB">
        <authorList>
            <consortium name="Ensembl"/>
        </authorList>
    </citation>
    <scope>IDENTIFICATION</scope>
</reference>
<dbReference type="Ensembl" id="ENSPMET00000014498.1">
    <property type="protein sequence ID" value="ENSPMEP00000001265.1"/>
    <property type="gene ID" value="ENSPMEG00000002135.1"/>
</dbReference>
<dbReference type="AlphaFoldDB" id="A0A3B3WEG7"/>
<accession>A0A3B3WEG7</accession>
<organism evidence="1 2">
    <name type="scientific">Poecilia mexicana</name>
    <dbReference type="NCBI Taxonomy" id="48701"/>
    <lineage>
        <taxon>Eukaryota</taxon>
        <taxon>Metazoa</taxon>
        <taxon>Chordata</taxon>
        <taxon>Craniata</taxon>
        <taxon>Vertebrata</taxon>
        <taxon>Euteleostomi</taxon>
        <taxon>Actinopterygii</taxon>
        <taxon>Neopterygii</taxon>
        <taxon>Teleostei</taxon>
        <taxon>Neoteleostei</taxon>
        <taxon>Acanthomorphata</taxon>
        <taxon>Ovalentaria</taxon>
        <taxon>Atherinomorphae</taxon>
        <taxon>Cyprinodontiformes</taxon>
        <taxon>Poeciliidae</taxon>
        <taxon>Poeciliinae</taxon>
        <taxon>Poecilia</taxon>
    </lineage>
</organism>
<reference evidence="1" key="2">
    <citation type="submission" date="2025-09" db="UniProtKB">
        <authorList>
            <consortium name="Ensembl"/>
        </authorList>
    </citation>
    <scope>IDENTIFICATION</scope>
</reference>
<evidence type="ECO:0000313" key="2">
    <source>
        <dbReference type="Proteomes" id="UP000261480"/>
    </source>
</evidence>
<keyword evidence="2" id="KW-1185">Reference proteome</keyword>
<evidence type="ECO:0008006" key="3">
    <source>
        <dbReference type="Google" id="ProtNLM"/>
    </source>
</evidence>
<evidence type="ECO:0000313" key="1">
    <source>
        <dbReference type="Ensembl" id="ENSPMEP00000001265.1"/>
    </source>
</evidence>
<name>A0A3B3WEG7_9TELE</name>
<proteinExistence type="predicted"/>